<dbReference type="CDD" id="cd06170">
    <property type="entry name" value="LuxR_C_like"/>
    <property type="match status" value="1"/>
</dbReference>
<dbReference type="PROSITE" id="PS00622">
    <property type="entry name" value="HTH_LUXR_1"/>
    <property type="match status" value="1"/>
</dbReference>
<dbReference type="GO" id="GO:0003677">
    <property type="term" value="F:DNA binding"/>
    <property type="evidence" value="ECO:0007669"/>
    <property type="project" value="InterPro"/>
</dbReference>
<evidence type="ECO:0000259" key="3">
    <source>
        <dbReference type="PROSITE" id="PS50043"/>
    </source>
</evidence>
<dbReference type="GO" id="GO:0006355">
    <property type="term" value="P:regulation of DNA-templated transcription"/>
    <property type="evidence" value="ECO:0007669"/>
    <property type="project" value="InterPro"/>
</dbReference>
<evidence type="ECO:0000256" key="2">
    <source>
        <dbReference type="ARBA" id="ARBA00022840"/>
    </source>
</evidence>
<keyword evidence="2" id="KW-0067">ATP-binding</keyword>
<accession>A0A0F0GYX7</accession>
<dbReference type="Gene3D" id="1.25.40.10">
    <property type="entry name" value="Tetratricopeptide repeat domain"/>
    <property type="match status" value="1"/>
</dbReference>
<comment type="caution">
    <text evidence="4">The sequence shown here is derived from an EMBL/GenBank/DDBJ whole genome shotgun (WGS) entry which is preliminary data.</text>
</comment>
<dbReference type="PROSITE" id="PS50043">
    <property type="entry name" value="HTH_LUXR_2"/>
    <property type="match status" value="1"/>
</dbReference>
<dbReference type="InterPro" id="IPR000792">
    <property type="entry name" value="Tscrpt_reg_LuxR_C"/>
</dbReference>
<dbReference type="Gene3D" id="1.10.10.10">
    <property type="entry name" value="Winged helix-like DNA-binding domain superfamily/Winged helix DNA-binding domain"/>
    <property type="match status" value="1"/>
</dbReference>
<sequence>MELVQARVRETAAGRPGALIVRGGAGIGKSAFLAELCEVLRDEAEVLSAVCGDDRASFSVARALFGAAADEVLAAGQDEHVRQRQLLKLAVGRAGERPLVLVIDDVHRCDRATARWLGLLARRASGGRVFVVLANRCVDRAAADALFGELTGALDTTTIELGPLAEADVRELIRRQFGAEPHEEFLRASVELCNGIPGTTLACLTRLADQGGRPDEEWAGRLRAEATAESVTSWSAWLGRQEEPVLRLATAVAILGTDGADAAGALFELPAAAVDSARTTLRLAGVLTERGSFCSEPLRAHLLAAFGQEELADLRVRAARLLSDEGRPAREVAEQIAALPVVAEPWMAATLREAARECDDAPGDAEHYLRRALEVIPDHVGMRLELANLLLDVDAEGASRIYSEVLRDLTAVDERAFAVTRQGAAALRTAHVSEAFGNLVDEWLSLPVSADPQLRAVIEVLLLMVGLAGATTVATALRHAEQMVPPADIRTRFERRLVQQLGRAELYRGESVERALELTRLSIPQPGAVHDWWDTLSAKVLHFAGYPEEAAAVVDQVLASASARGDESSHAVALSARAAWRLDLGDLPGAAADAEAVVAHPLGGAQTAAGRWARMMLAAVCAQNGDHAGVREFLGELPHLREPEVRALRLTATACLLHGSGEPDQALTALLECGEELDAMGIRNPVLVPWWLDAVAVLVELGRLDEAADLATFGEAGAACWDTPASRGYAALARGLVTGDAEGLADASRRLELAGYRLREAQALTALGLTLLRQGDDRGARGHLRKAVGLAVRCGSSSAVAAARAALVRAGGRMSELSTRDVLTGGERRVAELAVQGLTNRQIADGLFVTVRTVESHLSNVYRKLGVQTRADLAARLG</sequence>
<feature type="domain" description="HTH luxR-type" evidence="3">
    <location>
        <begin position="816"/>
        <end position="878"/>
    </location>
</feature>
<proteinExistence type="predicted"/>
<dbReference type="InterPro" id="IPR003593">
    <property type="entry name" value="AAA+_ATPase"/>
</dbReference>
<dbReference type="Gene3D" id="3.40.50.300">
    <property type="entry name" value="P-loop containing nucleotide triphosphate hydrolases"/>
    <property type="match status" value="1"/>
</dbReference>
<dbReference type="Pfam" id="PF13191">
    <property type="entry name" value="AAA_16"/>
    <property type="match status" value="1"/>
</dbReference>
<dbReference type="PANTHER" id="PTHR16305:SF35">
    <property type="entry name" value="TRANSCRIPTIONAL ACTIVATOR DOMAIN"/>
    <property type="match status" value="1"/>
</dbReference>
<keyword evidence="5" id="KW-1185">Reference proteome</keyword>
<dbReference type="Pfam" id="PF00196">
    <property type="entry name" value="GerE"/>
    <property type="match status" value="1"/>
</dbReference>
<dbReference type="PANTHER" id="PTHR16305">
    <property type="entry name" value="TESTICULAR SOLUBLE ADENYLYL CYCLASE"/>
    <property type="match status" value="1"/>
</dbReference>
<dbReference type="SMART" id="SM00382">
    <property type="entry name" value="AAA"/>
    <property type="match status" value="1"/>
</dbReference>
<dbReference type="SUPFAM" id="SSF46894">
    <property type="entry name" value="C-terminal effector domain of the bipartite response regulators"/>
    <property type="match status" value="1"/>
</dbReference>
<dbReference type="PATRIC" id="fig|68170.10.peg.5274"/>
<evidence type="ECO:0000313" key="4">
    <source>
        <dbReference type="EMBL" id="KJK47212.1"/>
    </source>
</evidence>
<evidence type="ECO:0000313" key="5">
    <source>
        <dbReference type="Proteomes" id="UP000033393"/>
    </source>
</evidence>
<dbReference type="Proteomes" id="UP000033393">
    <property type="component" value="Unassembled WGS sequence"/>
</dbReference>
<keyword evidence="1" id="KW-0547">Nucleotide-binding</keyword>
<dbReference type="GO" id="GO:0004016">
    <property type="term" value="F:adenylate cyclase activity"/>
    <property type="evidence" value="ECO:0007669"/>
    <property type="project" value="TreeGrafter"/>
</dbReference>
<organism evidence="4 5">
    <name type="scientific">Lentzea aerocolonigenes</name>
    <name type="common">Lechevalieria aerocolonigenes</name>
    <name type="synonym">Saccharothrix aerocolonigenes</name>
    <dbReference type="NCBI Taxonomy" id="68170"/>
    <lineage>
        <taxon>Bacteria</taxon>
        <taxon>Bacillati</taxon>
        <taxon>Actinomycetota</taxon>
        <taxon>Actinomycetes</taxon>
        <taxon>Pseudonocardiales</taxon>
        <taxon>Pseudonocardiaceae</taxon>
        <taxon>Lentzea</taxon>
    </lineage>
</organism>
<evidence type="ECO:0000256" key="1">
    <source>
        <dbReference type="ARBA" id="ARBA00022741"/>
    </source>
</evidence>
<dbReference type="GO" id="GO:0005737">
    <property type="term" value="C:cytoplasm"/>
    <property type="evidence" value="ECO:0007669"/>
    <property type="project" value="TreeGrafter"/>
</dbReference>
<dbReference type="InterPro" id="IPR027417">
    <property type="entry name" value="P-loop_NTPase"/>
</dbReference>
<dbReference type="GO" id="GO:0005524">
    <property type="term" value="F:ATP binding"/>
    <property type="evidence" value="ECO:0007669"/>
    <property type="project" value="UniProtKB-KW"/>
</dbReference>
<dbReference type="InterPro" id="IPR011990">
    <property type="entry name" value="TPR-like_helical_dom_sf"/>
</dbReference>
<dbReference type="InterPro" id="IPR041664">
    <property type="entry name" value="AAA_16"/>
</dbReference>
<gene>
    <name evidence="4" type="ORF">UK23_21100</name>
</gene>
<dbReference type="PRINTS" id="PR00038">
    <property type="entry name" value="HTHLUXR"/>
</dbReference>
<dbReference type="InterPro" id="IPR036388">
    <property type="entry name" value="WH-like_DNA-bd_sf"/>
</dbReference>
<dbReference type="InterPro" id="IPR016032">
    <property type="entry name" value="Sig_transdc_resp-reg_C-effctor"/>
</dbReference>
<dbReference type="EMBL" id="JYJG01000141">
    <property type="protein sequence ID" value="KJK47212.1"/>
    <property type="molecule type" value="Genomic_DNA"/>
</dbReference>
<name>A0A0F0GYX7_LENAE</name>
<dbReference type="SUPFAM" id="SSF48452">
    <property type="entry name" value="TPR-like"/>
    <property type="match status" value="1"/>
</dbReference>
<reference evidence="4 5" key="1">
    <citation type="submission" date="2015-02" db="EMBL/GenBank/DDBJ databases">
        <authorList>
            <person name="Ju K.-S."/>
            <person name="Doroghazi J.R."/>
            <person name="Metcalf W."/>
        </authorList>
    </citation>
    <scope>NUCLEOTIDE SEQUENCE [LARGE SCALE GENOMIC DNA]</scope>
    <source>
        <strain evidence="4 5">NRRL B-16140</strain>
    </source>
</reference>
<dbReference type="AlphaFoldDB" id="A0A0F0GYX7"/>
<protein>
    <recommendedName>
        <fullName evidence="3">HTH luxR-type domain-containing protein</fullName>
    </recommendedName>
</protein>
<dbReference type="SUPFAM" id="SSF52540">
    <property type="entry name" value="P-loop containing nucleoside triphosphate hydrolases"/>
    <property type="match status" value="1"/>
</dbReference>
<dbReference type="SMART" id="SM00421">
    <property type="entry name" value="HTH_LUXR"/>
    <property type="match status" value="1"/>
</dbReference>